<dbReference type="PANTHER" id="PTHR38774:SF1">
    <property type="entry name" value="CYTOPLASMIC PROTEIN"/>
    <property type="match status" value="1"/>
</dbReference>
<reference evidence="1" key="1">
    <citation type="submission" date="2019-02" db="EMBL/GenBank/DDBJ databases">
        <authorList>
            <person name="Li S.-H."/>
        </authorList>
    </citation>
    <scope>NUCLEOTIDE SEQUENCE</scope>
    <source>
        <strain evidence="1">IMCC11814</strain>
    </source>
</reference>
<dbReference type="EMBL" id="SHNO01000001">
    <property type="protein sequence ID" value="MCX2978300.1"/>
    <property type="molecule type" value="Genomic_DNA"/>
</dbReference>
<dbReference type="InterPro" id="IPR009659">
    <property type="entry name" value="DUF1249"/>
</dbReference>
<protein>
    <submittedName>
        <fullName evidence="1">DUF1249 domain-containing protein</fullName>
    </submittedName>
</protein>
<gene>
    <name evidence="1" type="ORF">EYC82_13110</name>
</gene>
<comment type="caution">
    <text evidence="1">The sequence shown here is derived from an EMBL/GenBank/DDBJ whole genome shotgun (WGS) entry which is preliminary data.</text>
</comment>
<name>A0ABT3T801_9GAMM</name>
<accession>A0ABT3T801</accession>
<evidence type="ECO:0000313" key="2">
    <source>
        <dbReference type="Proteomes" id="UP001143304"/>
    </source>
</evidence>
<dbReference type="PANTHER" id="PTHR38774">
    <property type="entry name" value="CYTOPLASMIC PROTEIN-RELATED"/>
    <property type="match status" value="1"/>
</dbReference>
<organism evidence="1 2">
    <name type="scientific">Candidatus Marimicrobium litorale</name>
    <dbReference type="NCBI Taxonomy" id="2518991"/>
    <lineage>
        <taxon>Bacteria</taxon>
        <taxon>Pseudomonadati</taxon>
        <taxon>Pseudomonadota</taxon>
        <taxon>Gammaproteobacteria</taxon>
        <taxon>Cellvibrionales</taxon>
        <taxon>Halieaceae</taxon>
        <taxon>Marimicrobium</taxon>
    </lineage>
</organism>
<dbReference type="RefSeq" id="WP_279249997.1">
    <property type="nucleotide sequence ID" value="NZ_SHNO01000001.1"/>
</dbReference>
<dbReference type="Proteomes" id="UP001143304">
    <property type="component" value="Unassembled WGS sequence"/>
</dbReference>
<proteinExistence type="predicted"/>
<evidence type="ECO:0000313" key="1">
    <source>
        <dbReference type="EMBL" id="MCX2978300.1"/>
    </source>
</evidence>
<sequence length="168" mass="19739">MGLAERPEIGTLQRKGVWTLFKHKQKSFKLDLTEMHAICDANYLRLLRLFPDYQNSNARHLLVGSAKIALQVVERCRYTTIFRIEQKYGESRWLGQLRLEVRAYHDARMLEVGMFQSHRRVAARYEYPNAKMFSQDEKYQQNCFLADWLEHCLHNGRVADNVSAAMGN</sequence>
<dbReference type="Pfam" id="PF06853">
    <property type="entry name" value="DUF1249"/>
    <property type="match status" value="1"/>
</dbReference>
<keyword evidence="2" id="KW-1185">Reference proteome</keyword>